<dbReference type="Gene3D" id="2.30.30.240">
    <property type="entry name" value="PRC-barrel domain"/>
    <property type="match status" value="1"/>
</dbReference>
<evidence type="ECO:0000259" key="2">
    <source>
        <dbReference type="Pfam" id="PF05239"/>
    </source>
</evidence>
<dbReference type="InterPro" id="IPR027275">
    <property type="entry name" value="PRC-brl_dom"/>
</dbReference>
<reference evidence="3" key="1">
    <citation type="submission" date="2020-11" db="EMBL/GenBank/DDBJ databases">
        <title>Nocardioides cynanchi sp. nov., isolated from soil of rhizosphere of Cynanchum wilfordii.</title>
        <authorList>
            <person name="Lee J.-S."/>
            <person name="Suh M.K."/>
            <person name="Kim J.-S."/>
        </authorList>
    </citation>
    <scope>NUCLEOTIDE SEQUENCE</scope>
    <source>
        <strain evidence="3">KCTC 19276</strain>
    </source>
</reference>
<feature type="compositionally biased region" description="Basic and acidic residues" evidence="1">
    <location>
        <begin position="86"/>
        <end position="105"/>
    </location>
</feature>
<feature type="region of interest" description="Disordered" evidence="1">
    <location>
        <begin position="86"/>
        <end position="114"/>
    </location>
</feature>
<organism evidence="3 4">
    <name type="scientific">Nocardioides agariphilus</name>
    <dbReference type="NCBI Taxonomy" id="433664"/>
    <lineage>
        <taxon>Bacteria</taxon>
        <taxon>Bacillati</taxon>
        <taxon>Actinomycetota</taxon>
        <taxon>Actinomycetes</taxon>
        <taxon>Propionibacteriales</taxon>
        <taxon>Nocardioidaceae</taxon>
        <taxon>Nocardioides</taxon>
    </lineage>
</organism>
<dbReference type="RefSeq" id="WP_194695001.1">
    <property type="nucleotide sequence ID" value="NZ_JADKPO010000003.1"/>
</dbReference>
<dbReference type="AlphaFoldDB" id="A0A930YFT1"/>
<feature type="domain" description="PRC-barrel" evidence="2">
    <location>
        <begin position="22"/>
        <end position="92"/>
    </location>
</feature>
<evidence type="ECO:0000313" key="4">
    <source>
        <dbReference type="Proteomes" id="UP000660668"/>
    </source>
</evidence>
<dbReference type="EMBL" id="JADKPO010000003">
    <property type="protein sequence ID" value="MBF4766856.1"/>
    <property type="molecule type" value="Genomic_DNA"/>
</dbReference>
<dbReference type="SUPFAM" id="SSF50346">
    <property type="entry name" value="PRC-barrel domain"/>
    <property type="match status" value="1"/>
</dbReference>
<gene>
    <name evidence="3" type="ORF">ISU10_03625</name>
</gene>
<comment type="caution">
    <text evidence="3">The sequence shown here is derived from an EMBL/GenBank/DDBJ whole genome shotgun (WGS) entry which is preliminary data.</text>
</comment>
<accession>A0A930YFT1</accession>
<keyword evidence="4" id="KW-1185">Reference proteome</keyword>
<evidence type="ECO:0000256" key="1">
    <source>
        <dbReference type="SAM" id="MobiDB-lite"/>
    </source>
</evidence>
<sequence length="148" mass="16376">MTETHEIGMVYLAASDLELADAADDVRGLPVVTQLGHRLGEVEDLIIDPVERRARLLSVVSGGILGLGVTERLVPVEAITRVDDRVHVDRPEPAGDGDGRHRGDPADLAEEGYQPELVDRPPFAEVYERYGVMPFWTAGYVVPYFLRR</sequence>
<protein>
    <submittedName>
        <fullName evidence="3">PRC-barrel domain-containing protein</fullName>
    </submittedName>
</protein>
<name>A0A930YFT1_9ACTN</name>
<proteinExistence type="predicted"/>
<dbReference type="InterPro" id="IPR011033">
    <property type="entry name" value="PRC_barrel-like_sf"/>
</dbReference>
<dbReference type="Proteomes" id="UP000660668">
    <property type="component" value="Unassembled WGS sequence"/>
</dbReference>
<evidence type="ECO:0000313" key="3">
    <source>
        <dbReference type="EMBL" id="MBF4766856.1"/>
    </source>
</evidence>
<dbReference type="Pfam" id="PF05239">
    <property type="entry name" value="PRC"/>
    <property type="match status" value="1"/>
</dbReference>